<keyword evidence="5" id="KW-1185">Reference proteome</keyword>
<evidence type="ECO:0000256" key="1">
    <source>
        <dbReference type="ARBA" id="ARBA00008861"/>
    </source>
</evidence>
<dbReference type="KEGG" id="foc:113211169"/>
<dbReference type="GO" id="GO:0005829">
    <property type="term" value="C:cytosol"/>
    <property type="evidence" value="ECO:0007669"/>
    <property type="project" value="TreeGrafter"/>
</dbReference>
<dbReference type="InterPro" id="IPR009288">
    <property type="entry name" value="AIG2-like_dom"/>
</dbReference>
<name>A0A6J1SWK6_FRAOC</name>
<accession>A0A6J1SWK6</accession>
<dbReference type="AlphaFoldDB" id="A0A6J1SWK6"/>
<reference evidence="6" key="1">
    <citation type="submission" date="2025-08" db="UniProtKB">
        <authorList>
            <consortium name="RefSeq"/>
        </authorList>
    </citation>
    <scope>IDENTIFICATION</scope>
    <source>
        <tissue evidence="6">Whole organism</tissue>
    </source>
</reference>
<dbReference type="InterPro" id="IPR036568">
    <property type="entry name" value="GGCT-like_sf"/>
</dbReference>
<evidence type="ECO:0000256" key="2">
    <source>
        <dbReference type="PIRSR" id="PIRSR639126-1"/>
    </source>
</evidence>
<evidence type="ECO:0000259" key="4">
    <source>
        <dbReference type="Pfam" id="PF06094"/>
    </source>
</evidence>
<sequence>MAVQNVFVYGTLKQGEPNQHWLTNKRNGFARFVGSATSTEKYPLVIASRYNIPFLLDKTGTGEFVTGEIYEVDDKMLKNLDVLEEYPAFYVREERLFKLSNNTSDVIAWVYLLQSFKESLLELPFLQEYRSEGVHGLQYCEPALRDESYDACSDVQGKQKAHK</sequence>
<dbReference type="RefSeq" id="XP_026285257.1">
    <property type="nucleotide sequence ID" value="XM_026429472.2"/>
</dbReference>
<feature type="active site" description="Proton acceptor" evidence="2">
    <location>
        <position position="84"/>
    </location>
</feature>
<feature type="domain" description="Gamma-glutamylcyclotransferase AIG2-like" evidence="4">
    <location>
        <begin position="6"/>
        <end position="119"/>
    </location>
</feature>
<evidence type="ECO:0000256" key="3">
    <source>
        <dbReference type="RuleBase" id="RU367036"/>
    </source>
</evidence>
<protein>
    <recommendedName>
        <fullName evidence="3">Gamma-glutamylcyclotransferase family protein</fullName>
    </recommendedName>
</protein>
<dbReference type="OrthoDB" id="113620at2759"/>
<dbReference type="PANTHER" id="PTHR12510">
    <property type="entry name" value="TROPONIN C-AKIN-1 PROTEIN"/>
    <property type="match status" value="1"/>
</dbReference>
<dbReference type="SUPFAM" id="SSF110857">
    <property type="entry name" value="Gamma-glutamyl cyclotransferase-like"/>
    <property type="match status" value="1"/>
</dbReference>
<evidence type="ECO:0000313" key="5">
    <source>
        <dbReference type="Proteomes" id="UP000504606"/>
    </source>
</evidence>
<dbReference type="GeneID" id="113211169"/>
<dbReference type="Gene3D" id="3.10.490.10">
    <property type="entry name" value="Gamma-glutamyl cyclotransferase-like"/>
    <property type="match status" value="1"/>
</dbReference>
<dbReference type="GO" id="GO:0061929">
    <property type="term" value="F:gamma-glutamylaminecyclotransferase activity"/>
    <property type="evidence" value="ECO:0007669"/>
    <property type="project" value="InterPro"/>
</dbReference>
<dbReference type="InterPro" id="IPR013024">
    <property type="entry name" value="GGCT-like"/>
</dbReference>
<evidence type="ECO:0000313" key="6">
    <source>
        <dbReference type="RefSeq" id="XP_026285257.1"/>
    </source>
</evidence>
<dbReference type="InterPro" id="IPR039126">
    <property type="entry name" value="GGACT"/>
</dbReference>
<dbReference type="CDD" id="cd06661">
    <property type="entry name" value="GGCT_like"/>
    <property type="match status" value="1"/>
</dbReference>
<dbReference type="Pfam" id="PF06094">
    <property type="entry name" value="GGACT"/>
    <property type="match status" value="1"/>
</dbReference>
<dbReference type="PANTHER" id="PTHR12510:SF4">
    <property type="entry name" value="GAMMA-GLUTAMYLAMINECYCLOTRANSFERASE"/>
    <property type="match status" value="1"/>
</dbReference>
<gene>
    <name evidence="6" type="primary">LOC113211169</name>
</gene>
<proteinExistence type="inferred from homology"/>
<dbReference type="Proteomes" id="UP000504606">
    <property type="component" value="Unplaced"/>
</dbReference>
<comment type="similarity">
    <text evidence="1 3">Belongs to the gamma-glutamylcyclotransferase family.</text>
</comment>
<organism evidence="5 6">
    <name type="scientific">Frankliniella occidentalis</name>
    <name type="common">Western flower thrips</name>
    <name type="synonym">Euthrips occidentalis</name>
    <dbReference type="NCBI Taxonomy" id="133901"/>
    <lineage>
        <taxon>Eukaryota</taxon>
        <taxon>Metazoa</taxon>
        <taxon>Ecdysozoa</taxon>
        <taxon>Arthropoda</taxon>
        <taxon>Hexapoda</taxon>
        <taxon>Insecta</taxon>
        <taxon>Pterygota</taxon>
        <taxon>Neoptera</taxon>
        <taxon>Paraneoptera</taxon>
        <taxon>Thysanoptera</taxon>
        <taxon>Terebrantia</taxon>
        <taxon>Thripoidea</taxon>
        <taxon>Thripidae</taxon>
        <taxon>Frankliniella</taxon>
    </lineage>
</organism>